<dbReference type="InterPro" id="IPR053211">
    <property type="entry name" value="DNA_repair-toleration"/>
</dbReference>
<evidence type="ECO:0000313" key="11">
    <source>
        <dbReference type="Proteomes" id="UP000231279"/>
    </source>
</evidence>
<keyword evidence="7 8" id="KW-0472">Membrane</keyword>
<sequence length="291" mass="32535">MQYQKHQLFMEKPAYFFILLTMLSLSTTTICSFFNKATDQEALIAFKSFIISGPPEILTKNWSSNASICSWMGVSCSLNHQRITALNFSGFRFKGTISPAIGNLTFLTSLDLSYNNFTGFIPKELSLSRLELIDLSFNSLTGEIPSFGNNLKLRILNLSNNSLGGNIPYGIFNLSSIEEVRLRANNLQGGLPKDMCNGISRLSRLYLSWNSLSGQIPFDIYKCSELVDLSLSVNHFSGSLPSSIGRLNKLQTLYVGANNFQEIHDNASICREVRTWRAKLVELSIDVLSLR</sequence>
<evidence type="ECO:0000256" key="5">
    <source>
        <dbReference type="ARBA" id="ARBA00022737"/>
    </source>
</evidence>
<organism evidence="10 11">
    <name type="scientific">Handroanthus impetiginosus</name>
    <dbReference type="NCBI Taxonomy" id="429701"/>
    <lineage>
        <taxon>Eukaryota</taxon>
        <taxon>Viridiplantae</taxon>
        <taxon>Streptophyta</taxon>
        <taxon>Embryophyta</taxon>
        <taxon>Tracheophyta</taxon>
        <taxon>Spermatophyta</taxon>
        <taxon>Magnoliopsida</taxon>
        <taxon>eudicotyledons</taxon>
        <taxon>Gunneridae</taxon>
        <taxon>Pentapetalae</taxon>
        <taxon>asterids</taxon>
        <taxon>lamiids</taxon>
        <taxon>Lamiales</taxon>
        <taxon>Bignoniaceae</taxon>
        <taxon>Crescentiina</taxon>
        <taxon>Tabebuia alliance</taxon>
        <taxon>Handroanthus</taxon>
    </lineage>
</organism>
<dbReference type="InterPro" id="IPR013210">
    <property type="entry name" value="LRR_N_plant-typ"/>
</dbReference>
<dbReference type="FunFam" id="3.80.10.10:FF:000383">
    <property type="entry name" value="Leucine-rich repeat receptor protein kinase EMS1"/>
    <property type="match status" value="1"/>
</dbReference>
<proteinExistence type="predicted"/>
<keyword evidence="10" id="KW-0808">Transferase</keyword>
<evidence type="ECO:0000256" key="2">
    <source>
        <dbReference type="ARBA" id="ARBA00022614"/>
    </source>
</evidence>
<comment type="subcellular location">
    <subcellularLocation>
        <location evidence="1">Membrane</location>
        <topology evidence="1">Single-pass membrane protein</topology>
    </subcellularLocation>
</comment>
<dbReference type="PANTHER" id="PTHR48060:SF21">
    <property type="entry name" value="L DOMAIN-LIKE PROTEIN"/>
    <property type="match status" value="1"/>
</dbReference>
<keyword evidence="11" id="KW-1185">Reference proteome</keyword>
<accession>A0A2G9I0N3</accession>
<dbReference type="GO" id="GO:0051707">
    <property type="term" value="P:response to other organism"/>
    <property type="evidence" value="ECO:0007669"/>
    <property type="project" value="UniProtKB-ARBA"/>
</dbReference>
<dbReference type="InterPro" id="IPR001611">
    <property type="entry name" value="Leu-rich_rpt"/>
</dbReference>
<evidence type="ECO:0000256" key="7">
    <source>
        <dbReference type="ARBA" id="ARBA00023136"/>
    </source>
</evidence>
<dbReference type="SMART" id="SM00369">
    <property type="entry name" value="LRR_TYP"/>
    <property type="match status" value="4"/>
</dbReference>
<evidence type="ECO:0000259" key="9">
    <source>
        <dbReference type="Pfam" id="PF08263"/>
    </source>
</evidence>
<gene>
    <name evidence="10" type="ORF">CDL12_03912</name>
</gene>
<dbReference type="PANTHER" id="PTHR48060">
    <property type="entry name" value="DNA DAMAGE-REPAIR/TOLERATION PROTEIN DRT100"/>
    <property type="match status" value="1"/>
</dbReference>
<keyword evidence="2" id="KW-0433">Leucine-rich repeat</keyword>
<dbReference type="GO" id="GO:0006952">
    <property type="term" value="P:defense response"/>
    <property type="evidence" value="ECO:0007669"/>
    <property type="project" value="UniProtKB-ARBA"/>
</dbReference>
<evidence type="ECO:0000313" key="10">
    <source>
        <dbReference type="EMBL" id="PIN23327.1"/>
    </source>
</evidence>
<reference evidence="11" key="1">
    <citation type="journal article" date="2018" name="Gigascience">
        <title>Genome assembly of the Pink Ipe (Handroanthus impetiginosus, Bignoniaceae), a highly valued, ecologically keystone Neotropical timber forest tree.</title>
        <authorList>
            <person name="Silva-Junior O.B."/>
            <person name="Grattapaglia D."/>
            <person name="Novaes E."/>
            <person name="Collevatti R.G."/>
        </authorList>
    </citation>
    <scope>NUCLEOTIDE SEQUENCE [LARGE SCALE GENOMIC DNA]</scope>
    <source>
        <strain evidence="11">cv. UFG-1</strain>
    </source>
</reference>
<feature type="transmembrane region" description="Helical" evidence="8">
    <location>
        <begin position="14"/>
        <end position="34"/>
    </location>
</feature>
<dbReference type="GO" id="GO:0016020">
    <property type="term" value="C:membrane"/>
    <property type="evidence" value="ECO:0007669"/>
    <property type="project" value="UniProtKB-SubCell"/>
</dbReference>
<keyword evidence="10" id="KW-0723">Serine/threonine-protein kinase</keyword>
<dbReference type="EC" id="2.7.11.1" evidence="10"/>
<dbReference type="SUPFAM" id="SSF52058">
    <property type="entry name" value="L domain-like"/>
    <property type="match status" value="1"/>
</dbReference>
<evidence type="ECO:0000256" key="1">
    <source>
        <dbReference type="ARBA" id="ARBA00004167"/>
    </source>
</evidence>
<dbReference type="Pfam" id="PF08263">
    <property type="entry name" value="LRRNT_2"/>
    <property type="match status" value="1"/>
</dbReference>
<dbReference type="Proteomes" id="UP000231279">
    <property type="component" value="Unassembled WGS sequence"/>
</dbReference>
<dbReference type="GO" id="GO:0004674">
    <property type="term" value="F:protein serine/threonine kinase activity"/>
    <property type="evidence" value="ECO:0007669"/>
    <property type="project" value="UniProtKB-KW"/>
</dbReference>
<dbReference type="Pfam" id="PF00560">
    <property type="entry name" value="LRR_1"/>
    <property type="match status" value="5"/>
</dbReference>
<dbReference type="InterPro" id="IPR003591">
    <property type="entry name" value="Leu-rich_rpt_typical-subtyp"/>
</dbReference>
<keyword evidence="3 8" id="KW-0812">Transmembrane</keyword>
<keyword evidence="10" id="KW-0418">Kinase</keyword>
<dbReference type="InterPro" id="IPR032675">
    <property type="entry name" value="LRR_dom_sf"/>
</dbReference>
<keyword evidence="4" id="KW-0732">Signal</keyword>
<keyword evidence="5" id="KW-0677">Repeat</keyword>
<dbReference type="AlphaFoldDB" id="A0A2G9I0N3"/>
<dbReference type="FunFam" id="3.80.10.10:FF:000129">
    <property type="entry name" value="Leucine-rich repeat receptor-like kinase"/>
    <property type="match status" value="1"/>
</dbReference>
<name>A0A2G9I0N3_9LAMI</name>
<protein>
    <submittedName>
        <fullName evidence="10">Non-specific serine/threonine protein kinase</fullName>
        <ecNumber evidence="10">2.7.11.1</ecNumber>
    </submittedName>
</protein>
<comment type="caution">
    <text evidence="10">The sequence shown here is derived from an EMBL/GenBank/DDBJ whole genome shotgun (WGS) entry which is preliminary data.</text>
</comment>
<dbReference type="OrthoDB" id="912941at2759"/>
<evidence type="ECO:0000256" key="3">
    <source>
        <dbReference type="ARBA" id="ARBA00022692"/>
    </source>
</evidence>
<dbReference type="STRING" id="429701.A0A2G9I0N3"/>
<keyword evidence="6 8" id="KW-1133">Transmembrane helix</keyword>
<dbReference type="Gene3D" id="3.80.10.10">
    <property type="entry name" value="Ribonuclease Inhibitor"/>
    <property type="match status" value="3"/>
</dbReference>
<evidence type="ECO:0000256" key="4">
    <source>
        <dbReference type="ARBA" id="ARBA00022729"/>
    </source>
</evidence>
<dbReference type="EMBL" id="NKXS01000585">
    <property type="protein sequence ID" value="PIN23327.1"/>
    <property type="molecule type" value="Genomic_DNA"/>
</dbReference>
<evidence type="ECO:0000256" key="8">
    <source>
        <dbReference type="SAM" id="Phobius"/>
    </source>
</evidence>
<dbReference type="PRINTS" id="PR00019">
    <property type="entry name" value="LEURICHRPT"/>
</dbReference>
<evidence type="ECO:0000256" key="6">
    <source>
        <dbReference type="ARBA" id="ARBA00022989"/>
    </source>
</evidence>
<feature type="domain" description="Leucine-rich repeat-containing N-terminal plant-type" evidence="9">
    <location>
        <begin position="38"/>
        <end position="77"/>
    </location>
</feature>